<dbReference type="EMBL" id="JASBNA010000029">
    <property type="protein sequence ID" value="KAK7683655.1"/>
    <property type="molecule type" value="Genomic_DNA"/>
</dbReference>
<evidence type="ECO:0000313" key="3">
    <source>
        <dbReference type="EMBL" id="KAK7683655.1"/>
    </source>
</evidence>
<keyword evidence="1" id="KW-0812">Transmembrane</keyword>
<keyword evidence="1" id="KW-1133">Transmembrane helix</keyword>
<keyword evidence="1" id="KW-0472">Membrane</keyword>
<feature type="domain" description="DUF6534" evidence="2">
    <location>
        <begin position="20"/>
        <end position="103"/>
    </location>
</feature>
<evidence type="ECO:0000313" key="4">
    <source>
        <dbReference type="Proteomes" id="UP001385951"/>
    </source>
</evidence>
<evidence type="ECO:0000256" key="1">
    <source>
        <dbReference type="SAM" id="Phobius"/>
    </source>
</evidence>
<gene>
    <name evidence="3" type="ORF">QCA50_013031</name>
</gene>
<evidence type="ECO:0000259" key="2">
    <source>
        <dbReference type="Pfam" id="PF20152"/>
    </source>
</evidence>
<comment type="caution">
    <text evidence="3">The sequence shown here is derived from an EMBL/GenBank/DDBJ whole genome shotgun (WGS) entry which is preliminary data.</text>
</comment>
<dbReference type="Proteomes" id="UP001385951">
    <property type="component" value="Unassembled WGS sequence"/>
</dbReference>
<keyword evidence="4" id="KW-1185">Reference proteome</keyword>
<reference evidence="3 4" key="1">
    <citation type="submission" date="2022-09" db="EMBL/GenBank/DDBJ databases">
        <authorList>
            <person name="Palmer J.M."/>
        </authorList>
    </citation>
    <scope>NUCLEOTIDE SEQUENCE [LARGE SCALE GENOMIC DNA]</scope>
    <source>
        <strain evidence="3 4">DSM 7382</strain>
    </source>
</reference>
<accession>A0AAW0FQT0</accession>
<proteinExistence type="predicted"/>
<name>A0AAW0FQT0_9APHY</name>
<dbReference type="Pfam" id="PF20152">
    <property type="entry name" value="DUF6534"/>
    <property type="match status" value="1"/>
</dbReference>
<protein>
    <recommendedName>
        <fullName evidence="2">DUF6534 domain-containing protein</fullName>
    </recommendedName>
</protein>
<feature type="transmembrane region" description="Helical" evidence="1">
    <location>
        <begin position="46"/>
        <end position="72"/>
    </location>
</feature>
<dbReference type="InterPro" id="IPR045339">
    <property type="entry name" value="DUF6534"/>
</dbReference>
<feature type="transmembrane region" description="Helical" evidence="1">
    <location>
        <begin position="78"/>
        <end position="100"/>
    </location>
</feature>
<sequence>MKSARGFKPSYIVTNCVILFTDAIIASTMAFYLHRKQGQIRKTRGIITWLILYFVNTGAILVALSLTSLITFFAAPNSLLFCATILLYNRALANALFGALNARLLLRTKQNDIVTFGGTSVSGNTAFPSHHVQKVQVHVERDVMMVGNTSTNEGDPEKALASTQSLDTIQVKV</sequence>
<organism evidence="3 4">
    <name type="scientific">Cerrena zonata</name>
    <dbReference type="NCBI Taxonomy" id="2478898"/>
    <lineage>
        <taxon>Eukaryota</taxon>
        <taxon>Fungi</taxon>
        <taxon>Dikarya</taxon>
        <taxon>Basidiomycota</taxon>
        <taxon>Agaricomycotina</taxon>
        <taxon>Agaricomycetes</taxon>
        <taxon>Polyporales</taxon>
        <taxon>Cerrenaceae</taxon>
        <taxon>Cerrena</taxon>
    </lineage>
</organism>
<dbReference type="AlphaFoldDB" id="A0AAW0FQT0"/>
<feature type="transmembrane region" description="Helical" evidence="1">
    <location>
        <begin position="12"/>
        <end position="34"/>
    </location>
</feature>